<gene>
    <name evidence="2" type="ORF">SEPMUDRAFT_117037</name>
</gene>
<dbReference type="AlphaFoldDB" id="M3BWN6"/>
<dbReference type="EMBL" id="KB456264">
    <property type="protein sequence ID" value="EMF12446.1"/>
    <property type="molecule type" value="Genomic_DNA"/>
</dbReference>
<reference evidence="2 3" key="1">
    <citation type="journal article" date="2012" name="PLoS Pathog.">
        <title>Diverse lifestyles and strategies of plant pathogenesis encoded in the genomes of eighteen Dothideomycetes fungi.</title>
        <authorList>
            <person name="Ohm R.A."/>
            <person name="Feau N."/>
            <person name="Henrissat B."/>
            <person name="Schoch C.L."/>
            <person name="Horwitz B.A."/>
            <person name="Barry K.W."/>
            <person name="Condon B.J."/>
            <person name="Copeland A.C."/>
            <person name="Dhillon B."/>
            <person name="Glaser F."/>
            <person name="Hesse C.N."/>
            <person name="Kosti I."/>
            <person name="LaButti K."/>
            <person name="Lindquist E.A."/>
            <person name="Lucas S."/>
            <person name="Salamov A.A."/>
            <person name="Bradshaw R.E."/>
            <person name="Ciuffetti L."/>
            <person name="Hamelin R.C."/>
            <person name="Kema G.H.J."/>
            <person name="Lawrence C."/>
            <person name="Scott J.A."/>
            <person name="Spatafora J.W."/>
            <person name="Turgeon B.G."/>
            <person name="de Wit P.J.G.M."/>
            <person name="Zhong S."/>
            <person name="Goodwin S.B."/>
            <person name="Grigoriev I.V."/>
        </authorList>
    </citation>
    <scope>NUCLEOTIDE SEQUENCE [LARGE SCALE GENOMIC DNA]</scope>
    <source>
        <strain evidence="2 3">SO2202</strain>
    </source>
</reference>
<accession>M3BWN6</accession>
<dbReference type="HOGENOM" id="CLU_2098362_0_0_1"/>
<dbReference type="Proteomes" id="UP000016931">
    <property type="component" value="Unassembled WGS sequence"/>
</dbReference>
<feature type="compositionally biased region" description="Basic and acidic residues" evidence="1">
    <location>
        <begin position="82"/>
        <end position="91"/>
    </location>
</feature>
<sequence length="116" mass="12650">MARRLFHFGASNQEESSRNNRTSVKSSKQALVVMKLQTGSHLSGAASFTLRCEMQTTGLHPQAQRQAPSLAVWQFPQARGPSKSESKEQRTNAELQIGAEPRLAAWSAKQAADNAA</sequence>
<feature type="region of interest" description="Disordered" evidence="1">
    <location>
        <begin position="1"/>
        <end position="26"/>
    </location>
</feature>
<evidence type="ECO:0000256" key="1">
    <source>
        <dbReference type="SAM" id="MobiDB-lite"/>
    </source>
</evidence>
<dbReference type="GeneID" id="27898441"/>
<proteinExistence type="predicted"/>
<protein>
    <submittedName>
        <fullName evidence="2">Uncharacterized protein</fullName>
    </submittedName>
</protein>
<evidence type="ECO:0000313" key="2">
    <source>
        <dbReference type="EMBL" id="EMF12446.1"/>
    </source>
</evidence>
<feature type="compositionally biased region" description="Polar residues" evidence="1">
    <location>
        <begin position="10"/>
        <end position="26"/>
    </location>
</feature>
<feature type="region of interest" description="Disordered" evidence="1">
    <location>
        <begin position="76"/>
        <end position="101"/>
    </location>
</feature>
<name>M3BWN6_SPHMS</name>
<organism evidence="2 3">
    <name type="scientific">Sphaerulina musiva (strain SO2202)</name>
    <name type="common">Poplar stem canker fungus</name>
    <name type="synonym">Septoria musiva</name>
    <dbReference type="NCBI Taxonomy" id="692275"/>
    <lineage>
        <taxon>Eukaryota</taxon>
        <taxon>Fungi</taxon>
        <taxon>Dikarya</taxon>
        <taxon>Ascomycota</taxon>
        <taxon>Pezizomycotina</taxon>
        <taxon>Dothideomycetes</taxon>
        <taxon>Dothideomycetidae</taxon>
        <taxon>Mycosphaerellales</taxon>
        <taxon>Mycosphaerellaceae</taxon>
        <taxon>Sphaerulina</taxon>
    </lineage>
</organism>
<evidence type="ECO:0000313" key="3">
    <source>
        <dbReference type="Proteomes" id="UP000016931"/>
    </source>
</evidence>
<dbReference type="RefSeq" id="XP_016760567.1">
    <property type="nucleotide sequence ID" value="XM_016901304.1"/>
</dbReference>
<keyword evidence="3" id="KW-1185">Reference proteome</keyword>